<dbReference type="RefSeq" id="WP_344543641.1">
    <property type="nucleotide sequence ID" value="NZ_BAAATD010000005.1"/>
</dbReference>
<protein>
    <recommendedName>
        <fullName evidence="1">DNA primase DNAG catalytic core N-terminal domain-containing protein</fullName>
    </recommendedName>
</protein>
<comment type="caution">
    <text evidence="2">The sequence shown here is derived from an EMBL/GenBank/DDBJ whole genome shotgun (WGS) entry which is preliminary data.</text>
</comment>
<keyword evidence="3" id="KW-1185">Reference proteome</keyword>
<feature type="domain" description="DNA primase DNAG catalytic core N-terminal" evidence="1">
    <location>
        <begin position="235"/>
        <end position="347"/>
    </location>
</feature>
<dbReference type="PANTHER" id="PTHR30313:SF2">
    <property type="entry name" value="DNA PRIMASE"/>
    <property type="match status" value="1"/>
</dbReference>
<organism evidence="2 3">
    <name type="scientific">Actinomadura fulvescens</name>
    <dbReference type="NCBI Taxonomy" id="46160"/>
    <lineage>
        <taxon>Bacteria</taxon>
        <taxon>Bacillati</taxon>
        <taxon>Actinomycetota</taxon>
        <taxon>Actinomycetes</taxon>
        <taxon>Streptosporangiales</taxon>
        <taxon>Thermomonosporaceae</taxon>
        <taxon>Actinomadura</taxon>
    </lineage>
</organism>
<dbReference type="Proteomes" id="UP001501509">
    <property type="component" value="Unassembled WGS sequence"/>
</dbReference>
<dbReference type="PANTHER" id="PTHR30313">
    <property type="entry name" value="DNA PRIMASE"/>
    <property type="match status" value="1"/>
</dbReference>
<evidence type="ECO:0000313" key="3">
    <source>
        <dbReference type="Proteomes" id="UP001501509"/>
    </source>
</evidence>
<dbReference type="InterPro" id="IPR037068">
    <property type="entry name" value="DNA_primase_core_N_sf"/>
</dbReference>
<dbReference type="EMBL" id="BAAATD010000005">
    <property type="protein sequence ID" value="GAA2605315.1"/>
    <property type="molecule type" value="Genomic_DNA"/>
</dbReference>
<dbReference type="Gene3D" id="3.90.980.10">
    <property type="entry name" value="DNA primase, catalytic core, N-terminal domain"/>
    <property type="match status" value="1"/>
</dbReference>
<reference evidence="3" key="1">
    <citation type="journal article" date="2019" name="Int. J. Syst. Evol. Microbiol.">
        <title>The Global Catalogue of Microorganisms (GCM) 10K type strain sequencing project: providing services to taxonomists for standard genome sequencing and annotation.</title>
        <authorList>
            <consortium name="The Broad Institute Genomics Platform"/>
            <consortium name="The Broad Institute Genome Sequencing Center for Infectious Disease"/>
            <person name="Wu L."/>
            <person name="Ma J."/>
        </authorList>
    </citation>
    <scope>NUCLEOTIDE SEQUENCE [LARGE SCALE GENOMIC DNA]</scope>
    <source>
        <strain evidence="3">JCM 6833</strain>
    </source>
</reference>
<accession>A0ABP6C6W2</accession>
<dbReference type="Gene3D" id="3.40.1360.10">
    <property type="match status" value="1"/>
</dbReference>
<dbReference type="SUPFAM" id="SSF56731">
    <property type="entry name" value="DNA primase core"/>
    <property type="match status" value="1"/>
</dbReference>
<proteinExistence type="predicted"/>
<dbReference type="Pfam" id="PF13155">
    <property type="entry name" value="Toprim_2"/>
    <property type="match status" value="1"/>
</dbReference>
<dbReference type="Pfam" id="PF08275">
    <property type="entry name" value="DNAG_N"/>
    <property type="match status" value="1"/>
</dbReference>
<name>A0ABP6C6W2_9ACTN</name>
<dbReference type="InterPro" id="IPR013264">
    <property type="entry name" value="DNAG_N"/>
</dbReference>
<evidence type="ECO:0000259" key="1">
    <source>
        <dbReference type="Pfam" id="PF08275"/>
    </source>
</evidence>
<evidence type="ECO:0000313" key="2">
    <source>
        <dbReference type="EMBL" id="GAA2605315.1"/>
    </source>
</evidence>
<dbReference type="InterPro" id="IPR050219">
    <property type="entry name" value="DnaG_primase"/>
</dbReference>
<sequence length="558" mass="60094">MGDDAETRRLLAALRGIAEQETARLRDGTLPWTWWLERAARYGRYGFTNTLLISAQWRAATDVRSYEAWRAAGRQVRKGEAAIRLITPDGRVGAVFDVAQTDGLPLQDRPPADGREHLHRVAARLGYQRDEDLAVLAHQLAHVLRRGDRPDPPGLAGCHGLRRVEADSVAYLVLAGLGLEPPRLSFPPVAGWAGPELGDRVLRLSRRLRHHDRSAEVMRAAHRFFRACLDGSWVPDYLVERGFSRAVQRRWQIGYAPRDGQALAARLRSLGHSDEELVSAGLARRSRSGALYDTFRDRAMFALRTPEGAVTGFIGRLPDGAEGPKYLNGPDTEHFHKNESLYGLHETRDRLARGARPVLVEGPLDAIAVNVAAARTHAAVATCGASVTAAQLGSLSQIADLDLAGLVVALDDDEAGRSGSLRAWHTLTDDARVRGPIGVVSFGSGQDAAGLLRSHGRAAVRAALRTEKELSHLVLDAAIERSGGALSTHEQRLTAVRAAVRVIASTAAAPVGGAAAAMPDVAREVAHVAARTGVRHGTVTEILAETVSPRGDDGADVR</sequence>
<gene>
    <name evidence="2" type="ORF">GCM10010411_44360</name>
</gene>